<evidence type="ECO:0000256" key="2">
    <source>
        <dbReference type="SAM" id="MobiDB-lite"/>
    </source>
</evidence>
<feature type="transmembrane region" description="Helical" evidence="3">
    <location>
        <begin position="109"/>
        <end position="126"/>
    </location>
</feature>
<feature type="region of interest" description="Disordered" evidence="2">
    <location>
        <begin position="788"/>
        <end position="809"/>
    </location>
</feature>
<feature type="region of interest" description="Disordered" evidence="2">
    <location>
        <begin position="650"/>
        <end position="693"/>
    </location>
</feature>
<keyword evidence="3" id="KW-1133">Transmembrane helix</keyword>
<reference evidence="4" key="1">
    <citation type="submission" date="2013-12" db="EMBL/GenBank/DDBJ databases">
        <authorList>
            <person name="Omoto C.K."/>
            <person name="Sibley D."/>
            <person name="Venepally P."/>
            <person name="Hadjithomas M."/>
            <person name="Karamycheva S."/>
            <person name="Brunk B."/>
            <person name="Roos D."/>
            <person name="Caler E."/>
            <person name="Lorenzi H."/>
        </authorList>
    </citation>
    <scope>NUCLEOTIDE SEQUENCE</scope>
</reference>
<feature type="transmembrane region" description="Helical" evidence="3">
    <location>
        <begin position="132"/>
        <end position="156"/>
    </location>
</feature>
<protein>
    <submittedName>
        <fullName evidence="4">Transmembrane protein</fullName>
    </submittedName>
</protein>
<dbReference type="Proteomes" id="UP000019763">
    <property type="component" value="Unassembled WGS sequence"/>
</dbReference>
<feature type="coiled-coil region" evidence="1">
    <location>
        <begin position="196"/>
        <end position="230"/>
    </location>
</feature>
<dbReference type="EMBL" id="AFNH02000448">
    <property type="protein sequence ID" value="EZG69275.1"/>
    <property type="molecule type" value="Genomic_DNA"/>
</dbReference>
<feature type="region of interest" description="Disordered" evidence="2">
    <location>
        <begin position="248"/>
        <end position="318"/>
    </location>
</feature>
<dbReference type="AlphaFoldDB" id="A0A023B8M1"/>
<keyword evidence="3" id="KW-0472">Membrane</keyword>
<keyword evidence="1" id="KW-0175">Coiled coil</keyword>
<feature type="transmembrane region" description="Helical" evidence="3">
    <location>
        <begin position="54"/>
        <end position="74"/>
    </location>
</feature>
<dbReference type="GeneID" id="22912154"/>
<name>A0A023B8M1_GRENI</name>
<dbReference type="VEuPathDB" id="CryptoDB:GNI_058900"/>
<feature type="compositionally biased region" description="Low complexity" evidence="2">
    <location>
        <begin position="681"/>
        <end position="690"/>
    </location>
</feature>
<gene>
    <name evidence="4" type="ORF">GNI_058900</name>
</gene>
<keyword evidence="5" id="KW-1185">Reference proteome</keyword>
<comment type="caution">
    <text evidence="4">The sequence shown here is derived from an EMBL/GenBank/DDBJ whole genome shotgun (WGS) entry which is preliminary data.</text>
</comment>
<feature type="compositionally biased region" description="Gly residues" evidence="2">
    <location>
        <begin position="286"/>
        <end position="307"/>
    </location>
</feature>
<evidence type="ECO:0000256" key="3">
    <source>
        <dbReference type="SAM" id="Phobius"/>
    </source>
</evidence>
<dbReference type="RefSeq" id="XP_011134453.1">
    <property type="nucleotide sequence ID" value="XM_011136151.1"/>
</dbReference>
<evidence type="ECO:0000313" key="4">
    <source>
        <dbReference type="EMBL" id="EZG69275.1"/>
    </source>
</evidence>
<sequence length="809" mass="89943">MVVYLTTGIPLYLKSWTKFLGPAHCYIATAACVVQDPTVGGSLLRAVDRIGGNILALFFANLIGIPVWIAGWRYLEQAPWLRWFFFANAIACAFFWGYLYFLMGEERHLLLLFSGITISLFMYALYEDNWMWATWMAFLCNLLGCVLGHVVFATVFPVTVAHVAEDELSAATHAIASLTHFLVDVIAGTGEGMVHLATETRLSKALERRIQETEDEKQDAEFQAAAARIAAKRVGSEHLLDAASARQLRASGARTSGARTSGAGVSGARVSGARNELKKHQEEGNPFGGRPSGGRPFGGRPSGGRPSGGRPLEEVKVGESPDLVSLDSRIGVEEGARRESLVGAGVSPRQYKGGFQTKDLVLTVQEFYNLLDEKMQTIWKMLSVQRTRYRGAAWEYLQLDPGGNQARHQKLVNSCFKVFYFVARLHETLTVNNEDTNSKDSIENQVQSWVTRSNTILSNYLSLSRVDLAASMGTNVTRHDVHHRTAPAAAGYPPEGATIAAYPSQLLSSVSIPYLGGFMTDYSVHKQNTQRPLTKFELDIWGKHCDIVEEYHLTVLGPYFNDVALALSRVLLIYGDLLSQRRYTLRQDEQEEIEELKEIMRQLKKQHFGARYRLIRMTENLSRTVVHSPSRKQFGNLTLEQTTSLIGHSTPAQVLGDPQEGGHSWGGEALRRGDRTKDGADNAGADNAGGCRKKNGLPSEFAPDAACPGAYDPNIFAQRYMESATGSTVEDFMCLPDAVRHYIWQRAAETSDRFDSTVFLIEHIYSAVIELGFRTRQWLESNHKPHKHGIKHYLSEPTRRGSSRRGSRS</sequence>
<evidence type="ECO:0000256" key="1">
    <source>
        <dbReference type="SAM" id="Coils"/>
    </source>
</evidence>
<feature type="transmembrane region" description="Helical" evidence="3">
    <location>
        <begin position="80"/>
        <end position="102"/>
    </location>
</feature>
<feature type="compositionally biased region" description="Low complexity" evidence="2">
    <location>
        <begin position="261"/>
        <end position="274"/>
    </location>
</feature>
<feature type="compositionally biased region" description="Basic and acidic residues" evidence="2">
    <location>
        <begin position="669"/>
        <end position="680"/>
    </location>
</feature>
<keyword evidence="3 4" id="KW-0812">Transmembrane</keyword>
<accession>A0A023B8M1</accession>
<evidence type="ECO:0000313" key="5">
    <source>
        <dbReference type="Proteomes" id="UP000019763"/>
    </source>
</evidence>
<proteinExistence type="predicted"/>
<organism evidence="4 5">
    <name type="scientific">Gregarina niphandrodes</name>
    <name type="common">Septate eugregarine</name>
    <dbReference type="NCBI Taxonomy" id="110365"/>
    <lineage>
        <taxon>Eukaryota</taxon>
        <taxon>Sar</taxon>
        <taxon>Alveolata</taxon>
        <taxon>Apicomplexa</taxon>
        <taxon>Conoidasida</taxon>
        <taxon>Gregarinasina</taxon>
        <taxon>Eugregarinorida</taxon>
        <taxon>Gregarinidae</taxon>
        <taxon>Gregarina</taxon>
    </lineage>
</organism>